<dbReference type="InterPro" id="IPR002696">
    <property type="entry name" value="Membr_insert_effic_factor_YidD"/>
</dbReference>
<evidence type="ECO:0000313" key="2">
    <source>
        <dbReference type="Proteomes" id="UP000176405"/>
    </source>
</evidence>
<proteinExistence type="predicted"/>
<dbReference type="Proteomes" id="UP000176405">
    <property type="component" value="Unassembled WGS sequence"/>
</dbReference>
<accession>A0A1F5K350</accession>
<evidence type="ECO:0008006" key="3">
    <source>
        <dbReference type="Google" id="ProtNLM"/>
    </source>
</evidence>
<gene>
    <name evidence="1" type="ORF">A3E45_03635</name>
</gene>
<protein>
    <recommendedName>
        <fullName evidence="3">Membrane protein insertion efficiency factor YidD</fullName>
    </recommendedName>
</protein>
<dbReference type="SMART" id="SM01234">
    <property type="entry name" value="Haemolytic"/>
    <property type="match status" value="1"/>
</dbReference>
<reference evidence="1 2" key="1">
    <citation type="journal article" date="2016" name="Nat. Commun.">
        <title>Thousands of microbial genomes shed light on interconnected biogeochemical processes in an aquifer system.</title>
        <authorList>
            <person name="Anantharaman K."/>
            <person name="Brown C.T."/>
            <person name="Hug L.A."/>
            <person name="Sharon I."/>
            <person name="Castelle C.J."/>
            <person name="Probst A.J."/>
            <person name="Thomas B.C."/>
            <person name="Singh A."/>
            <person name="Wilkins M.J."/>
            <person name="Karaoz U."/>
            <person name="Brodie E.L."/>
            <person name="Williams K.H."/>
            <person name="Hubbard S.S."/>
            <person name="Banfield J.F."/>
        </authorList>
    </citation>
    <scope>NUCLEOTIDE SEQUENCE [LARGE SCALE GENOMIC DNA]</scope>
</reference>
<name>A0A1F5K350_9BACT</name>
<comment type="caution">
    <text evidence="1">The sequence shown here is derived from an EMBL/GenBank/DDBJ whole genome shotgun (WGS) entry which is preliminary data.</text>
</comment>
<evidence type="ECO:0000313" key="1">
    <source>
        <dbReference type="EMBL" id="OGE35235.1"/>
    </source>
</evidence>
<dbReference type="NCBIfam" id="TIGR00278">
    <property type="entry name" value="membrane protein insertion efficiency factor YidD"/>
    <property type="match status" value="1"/>
</dbReference>
<dbReference type="EMBL" id="MFDH01000026">
    <property type="protein sequence ID" value="OGE35235.1"/>
    <property type="molecule type" value="Genomic_DNA"/>
</dbReference>
<dbReference type="STRING" id="1797780.A3E45_03635"/>
<sequence length="66" mass="7348">MKLLILSLLDFYSQVLSFDKGLLSFLAPGGACRQEPTCSVYTLQMVEKYGVVRGLYLGGKRILSCR</sequence>
<dbReference type="AlphaFoldDB" id="A0A1F5K350"/>
<organism evidence="1 2">
    <name type="scientific">Candidatus Daviesbacteria bacterium RIFCSPHIGHO2_12_FULL_43_11</name>
    <dbReference type="NCBI Taxonomy" id="1797780"/>
    <lineage>
        <taxon>Bacteria</taxon>
        <taxon>Candidatus Daviesiibacteriota</taxon>
    </lineage>
</organism>
<dbReference type="Pfam" id="PF01809">
    <property type="entry name" value="YidD"/>
    <property type="match status" value="1"/>
</dbReference>